<reference evidence="12 13" key="1">
    <citation type="submission" date="2020-08" db="EMBL/GenBank/DDBJ databases">
        <title>Sequencing the genomes of 1000 actinobacteria strains.</title>
        <authorList>
            <person name="Klenk H.-P."/>
        </authorList>
    </citation>
    <scope>NUCLEOTIDE SEQUENCE [LARGE SCALE GENOMIC DNA]</scope>
    <source>
        <strain evidence="12 13">DSM 45784</strain>
    </source>
</reference>
<feature type="transmembrane region" description="Helical" evidence="10">
    <location>
        <begin position="234"/>
        <end position="259"/>
    </location>
</feature>
<dbReference type="InterPro" id="IPR015854">
    <property type="entry name" value="ABC_transpr_LolD-like"/>
</dbReference>
<evidence type="ECO:0000256" key="9">
    <source>
        <dbReference type="ARBA" id="ARBA00038388"/>
    </source>
</evidence>
<dbReference type="InterPro" id="IPR003838">
    <property type="entry name" value="ABC3_permease_C"/>
</dbReference>
<evidence type="ECO:0000256" key="6">
    <source>
        <dbReference type="ARBA" id="ARBA00022840"/>
    </source>
</evidence>
<dbReference type="CDD" id="cd03255">
    <property type="entry name" value="ABC_MJ0796_LolCDE_FtsE"/>
    <property type="match status" value="1"/>
</dbReference>
<evidence type="ECO:0000256" key="3">
    <source>
        <dbReference type="ARBA" id="ARBA00022475"/>
    </source>
</evidence>
<keyword evidence="7 10" id="KW-1133">Transmembrane helix</keyword>
<comment type="similarity">
    <text evidence="9">Belongs to the ABC transporter superfamily. Macrolide exporter (TC 3.A.1.122) family.</text>
</comment>
<dbReference type="InterPro" id="IPR003439">
    <property type="entry name" value="ABC_transporter-like_ATP-bd"/>
</dbReference>
<dbReference type="PROSITE" id="PS50893">
    <property type="entry name" value="ABC_TRANSPORTER_2"/>
    <property type="match status" value="1"/>
</dbReference>
<evidence type="ECO:0000313" key="13">
    <source>
        <dbReference type="Proteomes" id="UP000542210"/>
    </source>
</evidence>
<dbReference type="InterPro" id="IPR027417">
    <property type="entry name" value="P-loop_NTPase"/>
</dbReference>
<proteinExistence type="inferred from homology"/>
<dbReference type="GO" id="GO:0016887">
    <property type="term" value="F:ATP hydrolysis activity"/>
    <property type="evidence" value="ECO:0007669"/>
    <property type="project" value="InterPro"/>
</dbReference>
<organism evidence="12 13">
    <name type="scientific">Sphaerisporangium siamense</name>
    <dbReference type="NCBI Taxonomy" id="795645"/>
    <lineage>
        <taxon>Bacteria</taxon>
        <taxon>Bacillati</taxon>
        <taxon>Actinomycetota</taxon>
        <taxon>Actinomycetes</taxon>
        <taxon>Streptosporangiales</taxon>
        <taxon>Streptosporangiaceae</taxon>
        <taxon>Sphaerisporangium</taxon>
    </lineage>
</organism>
<evidence type="ECO:0000256" key="10">
    <source>
        <dbReference type="SAM" id="Phobius"/>
    </source>
</evidence>
<feature type="transmembrane region" description="Helical" evidence="10">
    <location>
        <begin position="271"/>
        <end position="291"/>
    </location>
</feature>
<evidence type="ECO:0000256" key="4">
    <source>
        <dbReference type="ARBA" id="ARBA00022692"/>
    </source>
</evidence>
<dbReference type="Pfam" id="PF02687">
    <property type="entry name" value="FtsX"/>
    <property type="match status" value="1"/>
</dbReference>
<dbReference type="SMART" id="SM00382">
    <property type="entry name" value="AAA"/>
    <property type="match status" value="1"/>
</dbReference>
<evidence type="ECO:0000256" key="7">
    <source>
        <dbReference type="ARBA" id="ARBA00022989"/>
    </source>
</evidence>
<comment type="caution">
    <text evidence="12">The sequence shown here is derived from an EMBL/GenBank/DDBJ whole genome shotgun (WGS) entry which is preliminary data.</text>
</comment>
<dbReference type="GO" id="GO:0005886">
    <property type="term" value="C:plasma membrane"/>
    <property type="evidence" value="ECO:0007669"/>
    <property type="project" value="UniProtKB-SubCell"/>
</dbReference>
<accession>A0A7W7GB83</accession>
<sequence length="305" mass="31250">MTGPASSLLTSPSPSGPPVLQLGDVRKVYPGEPPVESVRGVSLTVGAGEMVALLGPSGSGKSTLLHIMAALDRPTSGSVRLAGHPVERYGDRRLSGLRAHHVGVVFQRFFLLDSLTALENVAMGLLYRGVPAAGRRRLAAAALDRVGLAHRAAHRSAKLSGGERQRVAIARALAGRPSILFADEPTGNLDSANGAEIVGNIMVISVLERRGEIGLRRALGAAPRHVAGQFLTESLVLAAIGGAGGVAIGCAVTLALARARGWTVLIPGEGLWGGVAVAVVVGALAGLYPALRAARLSPTDALRTV</sequence>
<comment type="subcellular location">
    <subcellularLocation>
        <location evidence="1">Cell inner membrane</location>
        <topology evidence="1">Multi-pass membrane protein</topology>
    </subcellularLocation>
</comment>
<dbReference type="PROSITE" id="PS00211">
    <property type="entry name" value="ABC_TRANSPORTER_1"/>
    <property type="match status" value="1"/>
</dbReference>
<dbReference type="Gene3D" id="3.40.50.300">
    <property type="entry name" value="P-loop containing nucleotide triphosphate hydrolases"/>
    <property type="match status" value="1"/>
</dbReference>
<dbReference type="SUPFAM" id="SSF52540">
    <property type="entry name" value="P-loop containing nucleoside triphosphate hydrolases"/>
    <property type="match status" value="1"/>
</dbReference>
<evidence type="ECO:0000313" key="12">
    <source>
        <dbReference type="EMBL" id="MBB4702174.1"/>
    </source>
</evidence>
<dbReference type="InterPro" id="IPR017871">
    <property type="entry name" value="ABC_transporter-like_CS"/>
</dbReference>
<keyword evidence="6" id="KW-0067">ATP-binding</keyword>
<dbReference type="PANTHER" id="PTHR24220:SF86">
    <property type="entry name" value="ABC TRANSPORTER ABCH.1"/>
    <property type="match status" value="1"/>
</dbReference>
<dbReference type="InterPro" id="IPR017911">
    <property type="entry name" value="MacB-like_ATP-bd"/>
</dbReference>
<dbReference type="PANTHER" id="PTHR24220">
    <property type="entry name" value="IMPORT ATP-BINDING PROTEIN"/>
    <property type="match status" value="1"/>
</dbReference>
<keyword evidence="4 10" id="KW-0812">Transmembrane</keyword>
<dbReference type="EMBL" id="JACHND010000001">
    <property type="protein sequence ID" value="MBB4702174.1"/>
    <property type="molecule type" value="Genomic_DNA"/>
</dbReference>
<dbReference type="Proteomes" id="UP000542210">
    <property type="component" value="Unassembled WGS sequence"/>
</dbReference>
<keyword evidence="8 10" id="KW-0472">Membrane</keyword>
<keyword evidence="5" id="KW-0547">Nucleotide-binding</keyword>
<evidence type="ECO:0000259" key="11">
    <source>
        <dbReference type="PROSITE" id="PS50893"/>
    </source>
</evidence>
<dbReference type="RefSeq" id="WP_184881735.1">
    <property type="nucleotide sequence ID" value="NZ_BOOV01000026.1"/>
</dbReference>
<dbReference type="InterPro" id="IPR003593">
    <property type="entry name" value="AAA+_ATPase"/>
</dbReference>
<keyword evidence="3" id="KW-1003">Cell membrane</keyword>
<feature type="domain" description="ABC transporter" evidence="11">
    <location>
        <begin position="20"/>
        <end position="259"/>
    </location>
</feature>
<name>A0A7W7GB83_9ACTN</name>
<dbReference type="AlphaFoldDB" id="A0A7W7GB83"/>
<dbReference type="GO" id="GO:0005524">
    <property type="term" value="F:ATP binding"/>
    <property type="evidence" value="ECO:0007669"/>
    <property type="project" value="UniProtKB-KW"/>
</dbReference>
<evidence type="ECO:0000256" key="5">
    <source>
        <dbReference type="ARBA" id="ARBA00022741"/>
    </source>
</evidence>
<evidence type="ECO:0000256" key="1">
    <source>
        <dbReference type="ARBA" id="ARBA00004429"/>
    </source>
</evidence>
<dbReference type="GO" id="GO:0022857">
    <property type="term" value="F:transmembrane transporter activity"/>
    <property type="evidence" value="ECO:0007669"/>
    <property type="project" value="TreeGrafter"/>
</dbReference>
<evidence type="ECO:0000256" key="2">
    <source>
        <dbReference type="ARBA" id="ARBA00022448"/>
    </source>
</evidence>
<gene>
    <name evidence="12" type="ORF">BJ982_003718</name>
</gene>
<keyword evidence="13" id="KW-1185">Reference proteome</keyword>
<dbReference type="Pfam" id="PF00005">
    <property type="entry name" value="ABC_tran"/>
    <property type="match status" value="1"/>
</dbReference>
<protein>
    <submittedName>
        <fullName evidence="12">Putative ABC-type transport system involved in lysophospholipase L1 biosynthesis ATPase subunit</fullName>
    </submittedName>
</protein>
<evidence type="ECO:0000256" key="8">
    <source>
        <dbReference type="ARBA" id="ARBA00023136"/>
    </source>
</evidence>
<keyword evidence="2" id="KW-0813">Transport</keyword>